<evidence type="ECO:0000313" key="11">
    <source>
        <dbReference type="EMBL" id="CAD1818004.1"/>
    </source>
</evidence>
<evidence type="ECO:0000256" key="9">
    <source>
        <dbReference type="SAM" id="MobiDB-lite"/>
    </source>
</evidence>
<keyword evidence="7 10" id="KW-0472">Membrane</keyword>
<dbReference type="PANTHER" id="PTHR46905:SF7">
    <property type="entry name" value="RING-H2 FINGER PROTEIN ATL78"/>
    <property type="match status" value="1"/>
</dbReference>
<dbReference type="PANTHER" id="PTHR46905">
    <property type="entry name" value="RING-H2 FINGER PROTEIN ATL78"/>
    <property type="match status" value="1"/>
</dbReference>
<dbReference type="EMBL" id="LR862138">
    <property type="protein sequence ID" value="CAD1818004.1"/>
    <property type="molecule type" value="Genomic_DNA"/>
</dbReference>
<comment type="subcellular location">
    <subcellularLocation>
        <location evidence="1">Membrane</location>
        <topology evidence="1">Single-pass membrane protein</topology>
    </subcellularLocation>
</comment>
<dbReference type="GO" id="GO:0046872">
    <property type="term" value="F:metal ion binding"/>
    <property type="evidence" value="ECO:0007669"/>
    <property type="project" value="UniProtKB-KW"/>
</dbReference>
<keyword evidence="4" id="KW-0479">Metal-binding</keyword>
<evidence type="ECO:0000256" key="8">
    <source>
        <dbReference type="ARBA" id="ARBA00024209"/>
    </source>
</evidence>
<feature type="region of interest" description="Disordered" evidence="9">
    <location>
        <begin position="154"/>
        <end position="183"/>
    </location>
</feature>
<evidence type="ECO:0000256" key="2">
    <source>
        <dbReference type="ARBA" id="ARBA00022679"/>
    </source>
</evidence>
<dbReference type="GO" id="GO:0016567">
    <property type="term" value="P:protein ubiquitination"/>
    <property type="evidence" value="ECO:0007669"/>
    <property type="project" value="UniProtKB-UniPathway"/>
</dbReference>
<evidence type="ECO:0000256" key="4">
    <source>
        <dbReference type="ARBA" id="ARBA00022723"/>
    </source>
</evidence>
<evidence type="ECO:0000256" key="3">
    <source>
        <dbReference type="ARBA" id="ARBA00022692"/>
    </source>
</evidence>
<keyword evidence="6 10" id="KW-1133">Transmembrane helix</keyword>
<evidence type="ECO:0000256" key="7">
    <source>
        <dbReference type="ARBA" id="ARBA00023136"/>
    </source>
</evidence>
<sequence length="201" mass="21363">MEVQAQSRKLLPNTLLYNLPPSPTYPASGPIQSDTVRYQAKTSSFNSLNESIVLVLSILFCSLICVLVINAIVRCVLRIMSPTCYHREPPGPLGRPTKTARAARKDALRALPARVYTAGLGSPGLGRRSARYACRSSCTGSTCGCCPRATTGSTCGASTGGSRLGPRAPRAETASSVRASPLPLRPGRISISSRSFRIVQL</sequence>
<keyword evidence="3 10" id="KW-0812">Transmembrane</keyword>
<reference evidence="11" key="1">
    <citation type="submission" date="2020-07" db="EMBL/GenBank/DDBJ databases">
        <authorList>
            <person name="Lin J."/>
        </authorList>
    </citation>
    <scope>NUCLEOTIDE SEQUENCE</scope>
</reference>
<name>A0A6V7NHV3_ANACO</name>
<organism evidence="11">
    <name type="scientific">Ananas comosus var. bracteatus</name>
    <name type="common">red pineapple</name>
    <dbReference type="NCBI Taxonomy" id="296719"/>
    <lineage>
        <taxon>Eukaryota</taxon>
        <taxon>Viridiplantae</taxon>
        <taxon>Streptophyta</taxon>
        <taxon>Embryophyta</taxon>
        <taxon>Tracheophyta</taxon>
        <taxon>Spermatophyta</taxon>
        <taxon>Magnoliopsida</taxon>
        <taxon>Liliopsida</taxon>
        <taxon>Poales</taxon>
        <taxon>Bromeliaceae</taxon>
        <taxon>Bromelioideae</taxon>
        <taxon>Ananas</taxon>
    </lineage>
</organism>
<protein>
    <submittedName>
        <fullName evidence="11">Uncharacterized protein</fullName>
    </submittedName>
</protein>
<evidence type="ECO:0000256" key="6">
    <source>
        <dbReference type="ARBA" id="ARBA00022989"/>
    </source>
</evidence>
<evidence type="ECO:0000256" key="5">
    <source>
        <dbReference type="ARBA" id="ARBA00022833"/>
    </source>
</evidence>
<gene>
    <name evidence="11" type="ORF">CB5_LOCUS1215</name>
</gene>
<evidence type="ECO:0000256" key="10">
    <source>
        <dbReference type="SAM" id="Phobius"/>
    </source>
</evidence>
<dbReference type="GO" id="GO:0016020">
    <property type="term" value="C:membrane"/>
    <property type="evidence" value="ECO:0007669"/>
    <property type="project" value="UniProtKB-SubCell"/>
</dbReference>
<dbReference type="UniPathway" id="UPA00143"/>
<comment type="similarity">
    <text evidence="8">Belongs to the RING-type zinc finger family. ATL subfamily.</text>
</comment>
<dbReference type="AlphaFoldDB" id="A0A6V7NHV3"/>
<dbReference type="InterPro" id="IPR044602">
    <property type="entry name" value="ATL10/ATL72-79-like"/>
</dbReference>
<accession>A0A6V7NHV3</accession>
<evidence type="ECO:0000256" key="1">
    <source>
        <dbReference type="ARBA" id="ARBA00004167"/>
    </source>
</evidence>
<keyword evidence="5" id="KW-0862">Zinc</keyword>
<keyword evidence="2" id="KW-0808">Transferase</keyword>
<dbReference type="GO" id="GO:0016740">
    <property type="term" value="F:transferase activity"/>
    <property type="evidence" value="ECO:0007669"/>
    <property type="project" value="UniProtKB-KW"/>
</dbReference>
<feature type="transmembrane region" description="Helical" evidence="10">
    <location>
        <begin position="52"/>
        <end position="77"/>
    </location>
</feature>
<proteinExistence type="inferred from homology"/>